<dbReference type="InterPro" id="IPR001304">
    <property type="entry name" value="C-type_lectin-like"/>
</dbReference>
<dbReference type="CDD" id="cd00037">
    <property type="entry name" value="CLECT"/>
    <property type="match status" value="1"/>
</dbReference>
<evidence type="ECO:0000256" key="2">
    <source>
        <dbReference type="ARBA" id="ARBA00023157"/>
    </source>
</evidence>
<dbReference type="SMART" id="SM00034">
    <property type="entry name" value="CLECT"/>
    <property type="match status" value="1"/>
</dbReference>
<dbReference type="Proteomes" id="UP000507470">
    <property type="component" value="Unassembled WGS sequence"/>
</dbReference>
<keyword evidence="2" id="KW-1015">Disulfide bond</keyword>
<evidence type="ECO:0000256" key="4">
    <source>
        <dbReference type="SAM" id="Phobius"/>
    </source>
</evidence>
<dbReference type="OrthoDB" id="6059504at2759"/>
<keyword evidence="4" id="KW-1133">Transmembrane helix</keyword>
<evidence type="ECO:0000313" key="7">
    <source>
        <dbReference type="Proteomes" id="UP000507470"/>
    </source>
</evidence>
<dbReference type="EMBL" id="CACVKT020001088">
    <property type="protein sequence ID" value="CAC5364935.1"/>
    <property type="molecule type" value="Genomic_DNA"/>
</dbReference>
<evidence type="ECO:0000256" key="3">
    <source>
        <dbReference type="ARBA" id="ARBA00023180"/>
    </source>
</evidence>
<dbReference type="PANTHER" id="PTHR46490:SF6">
    <property type="entry name" value="ASIALOGLYCOPROTEIN RECEPTOR 1-LIKE-RELATED"/>
    <property type="match status" value="1"/>
</dbReference>
<accession>A0A6J8AD31</accession>
<name>A0A6J8AD31_MYTCO</name>
<dbReference type="AlphaFoldDB" id="A0A6J8AD31"/>
<gene>
    <name evidence="6" type="ORF">MCOR_5798</name>
</gene>
<dbReference type="PROSITE" id="PS50041">
    <property type="entry name" value="C_TYPE_LECTIN_2"/>
    <property type="match status" value="1"/>
</dbReference>
<feature type="transmembrane region" description="Helical" evidence="4">
    <location>
        <begin position="82"/>
        <end position="105"/>
    </location>
</feature>
<proteinExistence type="predicted"/>
<dbReference type="Pfam" id="PF00059">
    <property type="entry name" value="Lectin_C"/>
    <property type="match status" value="1"/>
</dbReference>
<protein>
    <recommendedName>
        <fullName evidence="5">C-type lectin domain-containing protein</fullName>
    </recommendedName>
</protein>
<organism evidence="6 7">
    <name type="scientific">Mytilus coruscus</name>
    <name type="common">Sea mussel</name>
    <dbReference type="NCBI Taxonomy" id="42192"/>
    <lineage>
        <taxon>Eukaryota</taxon>
        <taxon>Metazoa</taxon>
        <taxon>Spiralia</taxon>
        <taxon>Lophotrochozoa</taxon>
        <taxon>Mollusca</taxon>
        <taxon>Bivalvia</taxon>
        <taxon>Autobranchia</taxon>
        <taxon>Pteriomorphia</taxon>
        <taxon>Mytilida</taxon>
        <taxon>Mytiloidea</taxon>
        <taxon>Mytilidae</taxon>
        <taxon>Mytilinae</taxon>
        <taxon>Mytilus</taxon>
    </lineage>
</organism>
<reference evidence="6 7" key="1">
    <citation type="submission" date="2020-06" db="EMBL/GenBank/DDBJ databases">
        <authorList>
            <person name="Li R."/>
            <person name="Bekaert M."/>
        </authorList>
    </citation>
    <scope>NUCLEOTIDE SEQUENCE [LARGE SCALE GENOMIC DNA]</scope>
    <source>
        <strain evidence="7">wild</strain>
    </source>
</reference>
<dbReference type="PANTHER" id="PTHR46490">
    <property type="entry name" value="C-TYPE LECTIN DOMAIN FAMILY 12 MEMBER A-RELATED"/>
    <property type="match status" value="1"/>
</dbReference>
<dbReference type="InterPro" id="IPR016187">
    <property type="entry name" value="CTDL_fold"/>
</dbReference>
<dbReference type="Gene3D" id="3.10.100.10">
    <property type="entry name" value="Mannose-Binding Protein A, subunit A"/>
    <property type="match status" value="1"/>
</dbReference>
<dbReference type="InterPro" id="IPR052309">
    <property type="entry name" value="C-type_Lectin_Domain_Fam1"/>
</dbReference>
<dbReference type="InterPro" id="IPR016186">
    <property type="entry name" value="C-type_lectin-like/link_sf"/>
</dbReference>
<keyword evidence="3" id="KW-0325">Glycoprotein</keyword>
<dbReference type="GO" id="GO:0030246">
    <property type="term" value="F:carbohydrate binding"/>
    <property type="evidence" value="ECO:0007669"/>
    <property type="project" value="UniProtKB-KW"/>
</dbReference>
<evidence type="ECO:0000259" key="5">
    <source>
        <dbReference type="PROSITE" id="PS50041"/>
    </source>
</evidence>
<dbReference type="SUPFAM" id="SSF56436">
    <property type="entry name" value="C-type lectin-like"/>
    <property type="match status" value="1"/>
</dbReference>
<sequence length="280" mass="32793">MSSSYHSDKCKGITLLNLNVHSDRGNDDYDVIHHEASDANMNISEDRYDGHYQGLEKNREAMKYDTLQTLDKKTKDRRLFRWKVLSASLLLLALTLIGWTLYLYYGYFPKKYNQKGFPYDNYTMNDNSTNSEALRKNIWYRGGFKPCREGWIFQDKSFGCYYISNTTLTWIDANKFCKKMSSCLTNILSLEDINWIGHLTNNHTWVGGNQNGYVYQWECQQYNYQKQINPYSTLWASGEPKPGNKKQCVQIWKLQTGFGLDDHDCNLSKRFVCKSVPLIK</sequence>
<feature type="domain" description="C-type lectin" evidence="5">
    <location>
        <begin position="160"/>
        <end position="274"/>
    </location>
</feature>
<keyword evidence="4" id="KW-0812">Transmembrane</keyword>
<evidence type="ECO:0000313" key="6">
    <source>
        <dbReference type="EMBL" id="CAC5364935.1"/>
    </source>
</evidence>
<dbReference type="PROSITE" id="PS00615">
    <property type="entry name" value="C_TYPE_LECTIN_1"/>
    <property type="match status" value="1"/>
</dbReference>
<dbReference type="InterPro" id="IPR018378">
    <property type="entry name" value="C-type_lectin_CS"/>
</dbReference>
<keyword evidence="4" id="KW-0472">Membrane</keyword>
<keyword evidence="1" id="KW-0430">Lectin</keyword>
<evidence type="ECO:0000256" key="1">
    <source>
        <dbReference type="ARBA" id="ARBA00022734"/>
    </source>
</evidence>
<keyword evidence="7" id="KW-1185">Reference proteome</keyword>